<dbReference type="AlphaFoldDB" id="A0A7X0HNY3"/>
<accession>A0A7X0HNY3</accession>
<reference evidence="1 2" key="1">
    <citation type="submission" date="2020-08" db="EMBL/GenBank/DDBJ databases">
        <title>Genomic Encyclopedia of Type Strains, Phase IV (KMG-IV): sequencing the most valuable type-strain genomes for metagenomic binning, comparative biology and taxonomic classification.</title>
        <authorList>
            <person name="Goeker M."/>
        </authorList>
    </citation>
    <scope>NUCLEOTIDE SEQUENCE [LARGE SCALE GENOMIC DNA]</scope>
    <source>
        <strain evidence="1 2">DSM 40141</strain>
    </source>
</reference>
<sequence length="206" mass="20980">MTSSHSQVRALAGALKQQAAQVGAATPSVRGADFRLAVVATVGTDGTVTTSDGITARRDETYQAPAALDTIVLESSGSGSWIARGRLASTTSPTGEWVTPALATGYTPLLGAPQYRSVLVAGQLTMQWKGGVQWTTSGTPPLAGAWLAAALPVAYRPPGQRTMPVGAGGAVVKLDATAAGQMTIVNTTAGGLTTWVSLHNVSYTLT</sequence>
<comment type="caution">
    <text evidence="1">The sequence shown here is derived from an EMBL/GenBank/DDBJ whole genome shotgun (WGS) entry which is preliminary data.</text>
</comment>
<organism evidence="1 2">
    <name type="scientific">Streptomyces candidus</name>
    <dbReference type="NCBI Taxonomy" id="67283"/>
    <lineage>
        <taxon>Bacteria</taxon>
        <taxon>Bacillati</taxon>
        <taxon>Actinomycetota</taxon>
        <taxon>Actinomycetes</taxon>
        <taxon>Kitasatosporales</taxon>
        <taxon>Streptomycetaceae</taxon>
        <taxon>Streptomyces</taxon>
    </lineage>
</organism>
<evidence type="ECO:0000313" key="2">
    <source>
        <dbReference type="Proteomes" id="UP000540423"/>
    </source>
</evidence>
<dbReference type="RefSeq" id="WP_185036394.1">
    <property type="nucleotide sequence ID" value="NZ_BNBN01000036.1"/>
</dbReference>
<dbReference type="EMBL" id="JACHEM010000031">
    <property type="protein sequence ID" value="MBB6439909.1"/>
    <property type="molecule type" value="Genomic_DNA"/>
</dbReference>
<proteinExistence type="predicted"/>
<keyword evidence="2" id="KW-1185">Reference proteome</keyword>
<dbReference type="Proteomes" id="UP000540423">
    <property type="component" value="Unassembled WGS sequence"/>
</dbReference>
<evidence type="ECO:0000313" key="1">
    <source>
        <dbReference type="EMBL" id="MBB6439909.1"/>
    </source>
</evidence>
<name>A0A7X0HNY3_9ACTN</name>
<protein>
    <submittedName>
        <fullName evidence="1">Uncharacterized protein</fullName>
    </submittedName>
</protein>
<gene>
    <name evidence="1" type="ORF">HNQ79_006421</name>
</gene>